<accession>A0A0W8EA57</accession>
<dbReference type="InterPro" id="IPR036393">
    <property type="entry name" value="AceGlu_kinase-like_sf"/>
</dbReference>
<proteinExistence type="predicted"/>
<evidence type="ECO:0008006" key="2">
    <source>
        <dbReference type="Google" id="ProtNLM"/>
    </source>
</evidence>
<dbReference type="Gene3D" id="3.40.1160.10">
    <property type="entry name" value="Acetylglutamate kinase-like"/>
    <property type="match status" value="1"/>
</dbReference>
<protein>
    <recommendedName>
        <fullName evidence="2">Delta 1-pyrroline-5-carboxylate synthetase</fullName>
    </recommendedName>
</protein>
<name>A0A0W8EA57_9ZZZZ</name>
<dbReference type="EMBL" id="LNQE01001808">
    <property type="protein sequence ID" value="KUG05536.1"/>
    <property type="molecule type" value="Genomic_DNA"/>
</dbReference>
<reference evidence="1" key="1">
    <citation type="journal article" date="2015" name="Proc. Natl. Acad. Sci. U.S.A.">
        <title>Networks of energetic and metabolic interactions define dynamics in microbial communities.</title>
        <authorList>
            <person name="Embree M."/>
            <person name="Liu J.K."/>
            <person name="Al-Bassam M.M."/>
            <person name="Zengler K."/>
        </authorList>
    </citation>
    <scope>NUCLEOTIDE SEQUENCE</scope>
</reference>
<comment type="caution">
    <text evidence="1">The sequence shown here is derived from an EMBL/GenBank/DDBJ whole genome shotgun (WGS) entry which is preliminary data.</text>
</comment>
<sequence>MHLSPMGEPIVVKIGGSLIDQLERIIGVLHRSGRPVLIIPGGGKFARLVRDTGADGEHGHWMAVAAMEQMGWYIAAKGVVPVTCLQVPARQEVLLPYTLLRSADPLPHTWDITSDTISAWVASRLGLDLVLLKSVDGIRTGGILQERVNADITTDDVDPCFIRYVLASSVRTSVINGLVPGRVERLLKGARVPGTTIGF</sequence>
<gene>
    <name evidence="1" type="ORF">ASZ90_017041</name>
</gene>
<dbReference type="SUPFAM" id="SSF53633">
    <property type="entry name" value="Carbamate kinase-like"/>
    <property type="match status" value="1"/>
</dbReference>
<organism evidence="1">
    <name type="scientific">hydrocarbon metagenome</name>
    <dbReference type="NCBI Taxonomy" id="938273"/>
    <lineage>
        <taxon>unclassified sequences</taxon>
        <taxon>metagenomes</taxon>
        <taxon>ecological metagenomes</taxon>
    </lineage>
</organism>
<dbReference type="AlphaFoldDB" id="A0A0W8EA57"/>
<evidence type="ECO:0000313" key="1">
    <source>
        <dbReference type="EMBL" id="KUG05536.1"/>
    </source>
</evidence>